<sequence>MMVKNTSISVNLEKNVASIPNQTFNTIGLMDDSGNIKQNIKHVELDDVCICKKVPFSSENIPISLSKFNLITRIVASSLLRSISIQHSESDEIGEDYISFSINKLLTSTNEVLNILTVIPVSHYIFFEYIKH</sequence>
<dbReference type="EMBL" id="JAWDEY010000002">
    <property type="protein sequence ID" value="KAK6591005.1"/>
    <property type="molecule type" value="Genomic_DNA"/>
</dbReference>
<comment type="caution">
    <text evidence="1">The sequence shown here is derived from an EMBL/GenBank/DDBJ whole genome shotgun (WGS) entry which is preliminary data.</text>
</comment>
<proteinExistence type="predicted"/>
<dbReference type="Proteomes" id="UP001311799">
    <property type="component" value="Unassembled WGS sequence"/>
</dbReference>
<keyword evidence="2" id="KW-1185">Reference proteome</keyword>
<evidence type="ECO:0000313" key="2">
    <source>
        <dbReference type="Proteomes" id="UP001311799"/>
    </source>
</evidence>
<evidence type="ECO:0000313" key="1">
    <source>
        <dbReference type="EMBL" id="KAK6591005.1"/>
    </source>
</evidence>
<name>A0AAV9Y491_9CRYT</name>
<dbReference type="AlphaFoldDB" id="A0AAV9Y491"/>
<gene>
    <name evidence="1" type="ORF">RS030_111783</name>
</gene>
<protein>
    <submittedName>
        <fullName evidence="1">Uncharacterized protein</fullName>
    </submittedName>
</protein>
<accession>A0AAV9Y491</accession>
<organism evidence="1 2">
    <name type="scientific">Cryptosporidium xiaoi</name>
    <dbReference type="NCBI Taxonomy" id="659607"/>
    <lineage>
        <taxon>Eukaryota</taxon>
        <taxon>Sar</taxon>
        <taxon>Alveolata</taxon>
        <taxon>Apicomplexa</taxon>
        <taxon>Conoidasida</taxon>
        <taxon>Coccidia</taxon>
        <taxon>Eucoccidiorida</taxon>
        <taxon>Eimeriorina</taxon>
        <taxon>Cryptosporidiidae</taxon>
        <taxon>Cryptosporidium</taxon>
    </lineage>
</organism>
<reference evidence="1 2" key="1">
    <citation type="submission" date="2023-10" db="EMBL/GenBank/DDBJ databases">
        <title>Comparative genomics analysis reveals potential genetic determinants of host preference in Cryptosporidium xiaoi.</title>
        <authorList>
            <person name="Xiao L."/>
            <person name="Li J."/>
        </authorList>
    </citation>
    <scope>NUCLEOTIDE SEQUENCE [LARGE SCALE GENOMIC DNA]</scope>
    <source>
        <strain evidence="1 2">52996</strain>
    </source>
</reference>